<dbReference type="AlphaFoldDB" id="A0AAV4MAB6"/>
<sequence>MKELDRMMNNSHVYLENIKHLTEKIQERGLQSQASIHVLARHTPYPGTRVQRYPVPDKYVPWEVMWTDYDPVAYTKPKSDFPSSLQQFVDEDVLFATQGIDDNQLPVFQWNCLSSNPAGISIDRTSWIIGDQGTFVVYKLDSEGVPRNIYGRTGLRGRGALSRWGPNHFVLVIITRWQKKWRSRVFVPGELKYEVVRSLFKGKESSLPMWNSQDNMLDFFKSCGETLEEDEEVPTEVKCEMVKRGYMDDPWNTDQAWREVELWHVHYAGR</sequence>
<gene>
    <name evidence="1" type="primary">Trpm2</name>
    <name evidence="1" type="ORF">CEXT_451491</name>
</gene>
<dbReference type="Pfam" id="PF25969">
    <property type="entry name" value="NUDT9_N"/>
    <property type="match status" value="1"/>
</dbReference>
<keyword evidence="1" id="KW-0675">Receptor</keyword>
<comment type="caution">
    <text evidence="1">The sequence shown here is derived from an EMBL/GenBank/DDBJ whole genome shotgun (WGS) entry which is preliminary data.</text>
</comment>
<accession>A0AAV4MAB6</accession>
<evidence type="ECO:0000313" key="1">
    <source>
        <dbReference type="EMBL" id="GIX69309.1"/>
    </source>
</evidence>
<dbReference type="PANTHER" id="PTHR13030">
    <property type="entry name" value="NUDIX HYDROLASE"/>
    <property type="match status" value="1"/>
</dbReference>
<dbReference type="PANTHER" id="PTHR13030:SF13">
    <property type="entry name" value="NUDIX HYDROLASE DOMAIN-CONTAINING PROTEIN"/>
    <property type="match status" value="1"/>
</dbReference>
<dbReference type="GO" id="GO:0047631">
    <property type="term" value="F:ADP-ribose diphosphatase activity"/>
    <property type="evidence" value="ECO:0007669"/>
    <property type="project" value="InterPro"/>
</dbReference>
<dbReference type="InterPro" id="IPR015797">
    <property type="entry name" value="NUDIX_hydrolase-like_dom_sf"/>
</dbReference>
<evidence type="ECO:0000313" key="2">
    <source>
        <dbReference type="Proteomes" id="UP001054945"/>
    </source>
</evidence>
<dbReference type="Gene3D" id="3.90.79.10">
    <property type="entry name" value="Nucleoside Triphosphate Pyrophosphohydrolase"/>
    <property type="match status" value="1"/>
</dbReference>
<name>A0AAV4MAB6_CAEEX</name>
<dbReference type="SUPFAM" id="SSF55811">
    <property type="entry name" value="Nudix"/>
    <property type="match status" value="1"/>
</dbReference>
<keyword evidence="2" id="KW-1185">Reference proteome</keyword>
<reference evidence="1 2" key="1">
    <citation type="submission" date="2021-06" db="EMBL/GenBank/DDBJ databases">
        <title>Caerostris extrusa draft genome.</title>
        <authorList>
            <person name="Kono N."/>
            <person name="Arakawa K."/>
        </authorList>
    </citation>
    <scope>NUCLEOTIDE SEQUENCE [LARGE SCALE GENOMIC DNA]</scope>
</reference>
<dbReference type="EMBL" id="BPLR01019571">
    <property type="protein sequence ID" value="GIX69309.1"/>
    <property type="molecule type" value="Genomic_DNA"/>
</dbReference>
<protein>
    <submittedName>
        <fullName evidence="1">Transient receptor potential cation channel subfamily M member 2</fullName>
    </submittedName>
</protein>
<organism evidence="1 2">
    <name type="scientific">Caerostris extrusa</name>
    <name type="common">Bark spider</name>
    <name type="synonym">Caerostris bankana</name>
    <dbReference type="NCBI Taxonomy" id="172846"/>
    <lineage>
        <taxon>Eukaryota</taxon>
        <taxon>Metazoa</taxon>
        <taxon>Ecdysozoa</taxon>
        <taxon>Arthropoda</taxon>
        <taxon>Chelicerata</taxon>
        <taxon>Arachnida</taxon>
        <taxon>Araneae</taxon>
        <taxon>Araneomorphae</taxon>
        <taxon>Entelegynae</taxon>
        <taxon>Araneoidea</taxon>
        <taxon>Araneidae</taxon>
        <taxon>Caerostris</taxon>
    </lineage>
</organism>
<dbReference type="InterPro" id="IPR039989">
    <property type="entry name" value="NUDT9"/>
</dbReference>
<proteinExistence type="predicted"/>
<dbReference type="Proteomes" id="UP001054945">
    <property type="component" value="Unassembled WGS sequence"/>
</dbReference>